<feature type="transmembrane region" description="Helical" evidence="1">
    <location>
        <begin position="302"/>
        <end position="318"/>
    </location>
</feature>
<dbReference type="AlphaFoldDB" id="A0A2W6NB28"/>
<gene>
    <name evidence="2" type="ORF">DN757_23570</name>
</gene>
<evidence type="ECO:0000256" key="1">
    <source>
        <dbReference type="SAM" id="Phobius"/>
    </source>
</evidence>
<dbReference type="Proteomes" id="UP000249204">
    <property type="component" value="Unassembled WGS sequence"/>
</dbReference>
<dbReference type="GO" id="GO:0016020">
    <property type="term" value="C:membrane"/>
    <property type="evidence" value="ECO:0007669"/>
    <property type="project" value="InterPro"/>
</dbReference>
<proteinExistence type="predicted"/>
<feature type="transmembrane region" description="Helical" evidence="1">
    <location>
        <begin position="117"/>
        <end position="141"/>
    </location>
</feature>
<evidence type="ECO:0000313" key="3">
    <source>
        <dbReference type="Proteomes" id="UP000249204"/>
    </source>
</evidence>
<feature type="transmembrane region" description="Helical" evidence="1">
    <location>
        <begin position="324"/>
        <end position="343"/>
    </location>
</feature>
<name>A0A2W6NB28_9BACL</name>
<protein>
    <submittedName>
        <fullName evidence="2">Uncharacterized protein</fullName>
    </submittedName>
</protein>
<evidence type="ECO:0000313" key="2">
    <source>
        <dbReference type="EMBL" id="PZT53172.1"/>
    </source>
</evidence>
<keyword evidence="1" id="KW-0812">Transmembrane</keyword>
<feature type="transmembrane region" description="Helical" evidence="1">
    <location>
        <begin position="182"/>
        <end position="204"/>
    </location>
</feature>
<organism evidence="2 3">
    <name type="scientific">Paenibacillus silvae</name>
    <dbReference type="NCBI Taxonomy" id="1325358"/>
    <lineage>
        <taxon>Bacteria</taxon>
        <taxon>Bacillati</taxon>
        <taxon>Bacillota</taxon>
        <taxon>Bacilli</taxon>
        <taxon>Bacillales</taxon>
        <taxon>Paenibacillaceae</taxon>
        <taxon>Paenibacillus</taxon>
    </lineage>
</organism>
<reference evidence="2 3" key="1">
    <citation type="submission" date="2018-06" db="EMBL/GenBank/DDBJ databases">
        <title>Isolation of heavy metals resistant Paenibacillus silvae NC2 from Gold-Copper mine in ZiJin, China.</title>
        <authorList>
            <person name="Xu J."/>
            <person name="Mazhar H.S."/>
            <person name="Rensing C."/>
        </authorList>
    </citation>
    <scope>NUCLEOTIDE SEQUENCE [LARGE SCALE GENOMIC DNA]</scope>
    <source>
        <strain evidence="2 3">NC2</strain>
    </source>
</reference>
<dbReference type="EMBL" id="QKWW01000075">
    <property type="protein sequence ID" value="PZT53172.1"/>
    <property type="molecule type" value="Genomic_DNA"/>
</dbReference>
<feature type="transmembrane region" description="Helical" evidence="1">
    <location>
        <begin position="36"/>
        <end position="55"/>
    </location>
</feature>
<feature type="transmembrane region" description="Helical" evidence="1">
    <location>
        <begin position="147"/>
        <end position="170"/>
    </location>
</feature>
<dbReference type="InterPro" id="IPR010288">
    <property type="entry name" value="EcsB_ABC"/>
</dbReference>
<keyword evidence="1" id="KW-1133">Transmembrane helix</keyword>
<dbReference type="Pfam" id="PF05975">
    <property type="entry name" value="EcsB"/>
    <property type="match status" value="1"/>
</dbReference>
<feature type="transmembrane region" description="Helical" evidence="1">
    <location>
        <begin position="390"/>
        <end position="417"/>
    </location>
</feature>
<sequence length="422" mass="48566">MMGRDTAMEHKRYTPHLLYQRRRKEHLREQWRNFKLVVDWTVWLYLLIPGLLYFVGWFTSLWTKPMPAWATGLSLPFLAGIIELVILTGGVLLFVEEADVLFLKSRRFWMRTLMKRGLLRVLWLQLGKMMLITALVAPLFVRVYEMSVYQIVLTSIWLGITASFQVIAIHTIKVRYIGWRRWLLMGLLVISMGWMTIRTSTWMLGETWKIGLSITVVSLLLITLMQLRLFMKGTFEGDVREDLRTRIRLTALMLSQAVSKPKAQKTRTIVFRKSRPLLRKRSIPNRTAEIGFKAFFRNSATLKLYLQLGGLSLAAVALPPFPVNVIVCGLLVIMLTLMLYRSWDELATSDYVELLLNYDSDGLHGAGLIMVQMLLFPLVTLMGYAMGLTWLGWLAGFLTAVCTLAFAYVVVSVTGWIRQTRA</sequence>
<keyword evidence="1" id="KW-0472">Membrane</keyword>
<comment type="caution">
    <text evidence="2">The sequence shown here is derived from an EMBL/GenBank/DDBJ whole genome shotgun (WGS) entry which is preliminary data.</text>
</comment>
<feature type="transmembrane region" description="Helical" evidence="1">
    <location>
        <begin position="75"/>
        <end position="96"/>
    </location>
</feature>
<feature type="transmembrane region" description="Helical" evidence="1">
    <location>
        <begin position="210"/>
        <end position="230"/>
    </location>
</feature>
<accession>A0A2W6NB28</accession>
<feature type="transmembrane region" description="Helical" evidence="1">
    <location>
        <begin position="363"/>
        <end position="384"/>
    </location>
</feature>